<dbReference type="NCBIfam" id="TIGR01087">
    <property type="entry name" value="murD"/>
    <property type="match status" value="1"/>
</dbReference>
<dbReference type="PANTHER" id="PTHR43692:SF1">
    <property type="entry name" value="UDP-N-ACETYLMURAMOYLALANINE--D-GLUTAMATE LIGASE"/>
    <property type="match status" value="1"/>
</dbReference>
<sequence>MQQLAALDTYDTIGVVGLGQTGLSCVRYLLSQGLKPVVFDTRSAPAGITALQDLDPTVEVHTGPLDPALLMEMDLLILSPGIDTRLEAIQLAKDADIPLTGDIEIFGTLVDKPIIGITGSNGKSTVTRLAGELVQATGRKVAVGGNIGVPVLDLIMADDQDQVDVYVLELSSFQLDLIHNLKLTAATILNISDDHLDRYASAQEYAASKQRIYNFTSTAVWNREQRLTAPRYLPLDQQLSFGADESDEQLPGLFGLHQDDGQPAIGWNGKVLLKASELQLTGVHNLLNVQAALALVSALGINPPEVIEAVRQFRGLPHRCELVGEYQGVQWVNDSKATNIGAAEAAIKGVRELVPGKLILIAGGDGKGADFSQFRDALRHVDALITLGKDGDRIAAYYPGAKKVSCLREAVATAKGVAGEGSMVLLSPACASLDMFRNYEDRGEQFRQAVEACHA</sequence>
<dbReference type="AlphaFoldDB" id="A0A094L8S9"/>
<dbReference type="GO" id="GO:0008764">
    <property type="term" value="F:UDP-N-acetylmuramoylalanine-D-glutamate ligase activity"/>
    <property type="evidence" value="ECO:0007669"/>
    <property type="project" value="UniProtKB-UniRule"/>
</dbReference>
<dbReference type="Gene3D" id="3.90.190.20">
    <property type="entry name" value="Mur ligase, C-terminal domain"/>
    <property type="match status" value="1"/>
</dbReference>
<dbReference type="Proteomes" id="UP000054363">
    <property type="component" value="Unassembled WGS sequence"/>
</dbReference>
<dbReference type="GO" id="GO:0008360">
    <property type="term" value="P:regulation of cell shape"/>
    <property type="evidence" value="ECO:0007669"/>
    <property type="project" value="UniProtKB-KW"/>
</dbReference>
<dbReference type="HAMAP" id="MF_00639">
    <property type="entry name" value="MurD"/>
    <property type="match status" value="1"/>
</dbReference>
<accession>A0A094L8S9</accession>
<feature type="domain" description="Mur ligase C-terminal" evidence="9">
    <location>
        <begin position="318"/>
        <end position="430"/>
    </location>
</feature>
<dbReference type="GO" id="GO:0071555">
    <property type="term" value="P:cell wall organization"/>
    <property type="evidence" value="ECO:0007669"/>
    <property type="project" value="UniProtKB-KW"/>
</dbReference>
<dbReference type="GO" id="GO:0051301">
    <property type="term" value="P:cell division"/>
    <property type="evidence" value="ECO:0007669"/>
    <property type="project" value="UniProtKB-KW"/>
</dbReference>
<comment type="caution">
    <text evidence="11">The sequence shown here is derived from an EMBL/GenBank/DDBJ whole genome shotgun (WGS) entry which is preliminary data.</text>
</comment>
<dbReference type="InterPro" id="IPR036615">
    <property type="entry name" value="Mur_ligase_C_dom_sf"/>
</dbReference>
<dbReference type="SUPFAM" id="SSF53244">
    <property type="entry name" value="MurD-like peptide ligases, peptide-binding domain"/>
    <property type="match status" value="1"/>
</dbReference>
<dbReference type="Gene3D" id="3.40.1190.10">
    <property type="entry name" value="Mur-like, catalytic domain"/>
    <property type="match status" value="1"/>
</dbReference>
<dbReference type="InterPro" id="IPR036565">
    <property type="entry name" value="Mur-like_cat_sf"/>
</dbReference>
<keyword evidence="7 8" id="KW-0131">Cell cycle</keyword>
<dbReference type="Pfam" id="PF08245">
    <property type="entry name" value="Mur_ligase_M"/>
    <property type="match status" value="1"/>
</dbReference>
<gene>
    <name evidence="7" type="primary">murD</name>
    <name evidence="11" type="ORF">IDSA_00400</name>
</gene>
<keyword evidence="5 7" id="KW-0547">Nucleotide-binding</keyword>
<evidence type="ECO:0000256" key="1">
    <source>
        <dbReference type="ARBA" id="ARBA00004496"/>
    </source>
</evidence>
<dbReference type="SUPFAM" id="SSF53623">
    <property type="entry name" value="MurD-like peptide ligases, catalytic domain"/>
    <property type="match status" value="1"/>
</dbReference>
<dbReference type="Gene3D" id="3.40.50.720">
    <property type="entry name" value="NAD(P)-binding Rossmann-like Domain"/>
    <property type="match status" value="1"/>
</dbReference>
<keyword evidence="7 8" id="KW-0573">Peptidoglycan synthesis</keyword>
<keyword evidence="4 7" id="KW-0436">Ligase</keyword>
<dbReference type="OrthoDB" id="9809796at2"/>
<evidence type="ECO:0000256" key="2">
    <source>
        <dbReference type="ARBA" id="ARBA00004752"/>
    </source>
</evidence>
<dbReference type="InterPro" id="IPR004101">
    <property type="entry name" value="Mur_ligase_C"/>
</dbReference>
<dbReference type="STRING" id="435908.IDSA_00400"/>
<feature type="domain" description="Mur ligase central" evidence="10">
    <location>
        <begin position="117"/>
        <end position="295"/>
    </location>
</feature>
<keyword evidence="7 8" id="KW-0961">Cell wall biogenesis/degradation</keyword>
<keyword evidence="12" id="KW-1185">Reference proteome</keyword>
<evidence type="ECO:0000256" key="8">
    <source>
        <dbReference type="RuleBase" id="RU003664"/>
    </source>
</evidence>
<comment type="pathway">
    <text evidence="2 7 8">Cell wall biogenesis; peptidoglycan biosynthesis.</text>
</comment>
<reference evidence="11 12" key="1">
    <citation type="submission" date="2014-06" db="EMBL/GenBank/DDBJ databases">
        <title>The draft genome sequence of Idiomarina salinarum ISL-52.</title>
        <authorList>
            <person name="Du J."/>
            <person name="Shao Z."/>
        </authorList>
    </citation>
    <scope>NUCLEOTIDE SEQUENCE [LARGE SCALE GENOMIC DNA]</scope>
    <source>
        <strain evidence="11 12">ISL-52</strain>
    </source>
</reference>
<keyword evidence="7 8" id="KW-0133">Cell shape</keyword>
<dbReference type="GO" id="GO:0009252">
    <property type="term" value="P:peptidoglycan biosynthetic process"/>
    <property type="evidence" value="ECO:0007669"/>
    <property type="project" value="UniProtKB-UniRule"/>
</dbReference>
<comment type="subcellular location">
    <subcellularLocation>
        <location evidence="1 7 8">Cytoplasm</location>
    </subcellularLocation>
</comment>
<feature type="binding site" evidence="7">
    <location>
        <begin position="119"/>
        <end position="125"/>
    </location>
    <ligand>
        <name>ATP</name>
        <dbReference type="ChEBI" id="CHEBI:30616"/>
    </ligand>
</feature>
<dbReference type="GO" id="GO:0005737">
    <property type="term" value="C:cytoplasm"/>
    <property type="evidence" value="ECO:0007669"/>
    <property type="project" value="UniProtKB-SubCell"/>
</dbReference>
<protein>
    <recommendedName>
        <fullName evidence="7 8">UDP-N-acetylmuramoylalanine--D-glutamate ligase</fullName>
        <ecNumber evidence="7 8">6.3.2.9</ecNumber>
    </recommendedName>
    <alternativeName>
        <fullName evidence="7">D-glutamic acid-adding enzyme</fullName>
    </alternativeName>
    <alternativeName>
        <fullName evidence="7">UDP-N-acetylmuramoyl-L-alanyl-D-glutamate synthetase</fullName>
    </alternativeName>
</protein>
<dbReference type="eggNOG" id="COG0771">
    <property type="taxonomic scope" value="Bacteria"/>
</dbReference>
<name>A0A094L8S9_9GAMM</name>
<keyword evidence="6 7" id="KW-0067">ATP-binding</keyword>
<evidence type="ECO:0000256" key="5">
    <source>
        <dbReference type="ARBA" id="ARBA00022741"/>
    </source>
</evidence>
<comment type="similarity">
    <text evidence="7">Belongs to the MurCDEF family.</text>
</comment>
<dbReference type="RefSeq" id="WP_034773399.1">
    <property type="nucleotide sequence ID" value="NZ_JPER01000001.1"/>
</dbReference>
<evidence type="ECO:0000259" key="10">
    <source>
        <dbReference type="Pfam" id="PF08245"/>
    </source>
</evidence>
<keyword evidence="3 7" id="KW-0963">Cytoplasm</keyword>
<dbReference type="EC" id="6.3.2.9" evidence="7 8"/>
<evidence type="ECO:0000256" key="4">
    <source>
        <dbReference type="ARBA" id="ARBA00022598"/>
    </source>
</evidence>
<comment type="function">
    <text evidence="7 8">Cell wall formation. Catalyzes the addition of glutamate to the nucleotide precursor UDP-N-acetylmuramoyl-L-alanine (UMA).</text>
</comment>
<dbReference type="SUPFAM" id="SSF51984">
    <property type="entry name" value="MurCD N-terminal domain"/>
    <property type="match status" value="1"/>
</dbReference>
<evidence type="ECO:0000259" key="9">
    <source>
        <dbReference type="Pfam" id="PF02875"/>
    </source>
</evidence>
<dbReference type="PANTHER" id="PTHR43692">
    <property type="entry name" value="UDP-N-ACETYLMURAMOYLALANINE--D-GLUTAMATE LIGASE"/>
    <property type="match status" value="1"/>
</dbReference>
<proteinExistence type="inferred from homology"/>
<organism evidence="11 12">
    <name type="scientific">Pseudidiomarina salinarum</name>
    <dbReference type="NCBI Taxonomy" id="435908"/>
    <lineage>
        <taxon>Bacteria</taxon>
        <taxon>Pseudomonadati</taxon>
        <taxon>Pseudomonadota</taxon>
        <taxon>Gammaproteobacteria</taxon>
        <taxon>Alteromonadales</taxon>
        <taxon>Idiomarinaceae</taxon>
        <taxon>Pseudidiomarina</taxon>
    </lineage>
</organism>
<evidence type="ECO:0000313" key="12">
    <source>
        <dbReference type="Proteomes" id="UP000054363"/>
    </source>
</evidence>
<dbReference type="GO" id="GO:0005524">
    <property type="term" value="F:ATP binding"/>
    <property type="evidence" value="ECO:0007669"/>
    <property type="project" value="UniProtKB-UniRule"/>
</dbReference>
<keyword evidence="7 8" id="KW-0132">Cell division</keyword>
<dbReference type="InterPro" id="IPR013221">
    <property type="entry name" value="Mur_ligase_cen"/>
</dbReference>
<evidence type="ECO:0000256" key="7">
    <source>
        <dbReference type="HAMAP-Rule" id="MF_00639"/>
    </source>
</evidence>
<dbReference type="InterPro" id="IPR005762">
    <property type="entry name" value="MurD"/>
</dbReference>
<evidence type="ECO:0000256" key="3">
    <source>
        <dbReference type="ARBA" id="ARBA00022490"/>
    </source>
</evidence>
<evidence type="ECO:0000313" key="11">
    <source>
        <dbReference type="EMBL" id="KFZ31233.1"/>
    </source>
</evidence>
<dbReference type="Pfam" id="PF02875">
    <property type="entry name" value="Mur_ligase_C"/>
    <property type="match status" value="1"/>
</dbReference>
<evidence type="ECO:0000256" key="6">
    <source>
        <dbReference type="ARBA" id="ARBA00022840"/>
    </source>
</evidence>
<dbReference type="Pfam" id="PF21799">
    <property type="entry name" value="MurD-like_N"/>
    <property type="match status" value="1"/>
</dbReference>
<dbReference type="UniPathway" id="UPA00219"/>
<comment type="catalytic activity">
    <reaction evidence="7 8">
        <text>UDP-N-acetyl-alpha-D-muramoyl-L-alanine + D-glutamate + ATP = UDP-N-acetyl-alpha-D-muramoyl-L-alanyl-D-glutamate + ADP + phosphate + H(+)</text>
        <dbReference type="Rhea" id="RHEA:16429"/>
        <dbReference type="ChEBI" id="CHEBI:15378"/>
        <dbReference type="ChEBI" id="CHEBI:29986"/>
        <dbReference type="ChEBI" id="CHEBI:30616"/>
        <dbReference type="ChEBI" id="CHEBI:43474"/>
        <dbReference type="ChEBI" id="CHEBI:83898"/>
        <dbReference type="ChEBI" id="CHEBI:83900"/>
        <dbReference type="ChEBI" id="CHEBI:456216"/>
        <dbReference type="EC" id="6.3.2.9"/>
    </reaction>
</comment>
<dbReference type="EMBL" id="JPER01000001">
    <property type="protein sequence ID" value="KFZ31233.1"/>
    <property type="molecule type" value="Genomic_DNA"/>
</dbReference>